<feature type="domain" description="EGF-like" evidence="6">
    <location>
        <begin position="189"/>
        <end position="227"/>
    </location>
</feature>
<dbReference type="SMART" id="SM00282">
    <property type="entry name" value="LamG"/>
    <property type="match status" value="1"/>
</dbReference>
<protein>
    <submittedName>
        <fullName evidence="7">Uncharacterized protein</fullName>
    </submittedName>
</protein>
<feature type="domain" description="EGF-like" evidence="6">
    <location>
        <begin position="455"/>
        <end position="491"/>
    </location>
</feature>
<dbReference type="SUPFAM" id="SSF49899">
    <property type="entry name" value="Concanavalin A-like lectins/glucanases"/>
    <property type="match status" value="1"/>
</dbReference>
<feature type="domain" description="EGF-like" evidence="6">
    <location>
        <begin position="416"/>
        <end position="453"/>
    </location>
</feature>
<feature type="domain" description="Laminin G" evidence="5">
    <location>
        <begin position="244"/>
        <end position="408"/>
    </location>
</feature>
<keyword evidence="3 4" id="KW-1015">Disulfide bond</keyword>
<dbReference type="PROSITE" id="PS50026">
    <property type="entry name" value="EGF_3"/>
    <property type="match status" value="4"/>
</dbReference>
<dbReference type="EMBL" id="JAJSOF020000015">
    <property type="protein sequence ID" value="KAJ4440956.1"/>
    <property type="molecule type" value="Genomic_DNA"/>
</dbReference>
<evidence type="ECO:0000259" key="6">
    <source>
        <dbReference type="PROSITE" id="PS50026"/>
    </source>
</evidence>
<dbReference type="InterPro" id="IPR001791">
    <property type="entry name" value="Laminin_G"/>
</dbReference>
<dbReference type="CDD" id="cd00110">
    <property type="entry name" value="LamG"/>
    <property type="match status" value="1"/>
</dbReference>
<dbReference type="SMART" id="SM00181">
    <property type="entry name" value="EGF"/>
    <property type="match status" value="5"/>
</dbReference>
<dbReference type="Proteomes" id="UP001148838">
    <property type="component" value="Unassembled WGS sequence"/>
</dbReference>
<keyword evidence="1 4" id="KW-0245">EGF-like domain</keyword>
<name>A0ABQ8T4N3_PERAM</name>
<feature type="domain" description="EGF-like" evidence="6">
    <location>
        <begin position="492"/>
        <end position="527"/>
    </location>
</feature>
<dbReference type="SUPFAM" id="SSF57196">
    <property type="entry name" value="EGF/Laminin"/>
    <property type="match status" value="5"/>
</dbReference>
<reference evidence="7 8" key="1">
    <citation type="journal article" date="2022" name="Allergy">
        <title>Genome assembly and annotation of Periplaneta americana reveal a comprehensive cockroach allergen profile.</title>
        <authorList>
            <person name="Wang L."/>
            <person name="Xiong Q."/>
            <person name="Saelim N."/>
            <person name="Wang L."/>
            <person name="Nong W."/>
            <person name="Wan A.T."/>
            <person name="Shi M."/>
            <person name="Liu X."/>
            <person name="Cao Q."/>
            <person name="Hui J.H.L."/>
            <person name="Sookrung N."/>
            <person name="Leung T.F."/>
            <person name="Tungtrongchitr A."/>
            <person name="Tsui S.K.W."/>
        </authorList>
    </citation>
    <scope>NUCLEOTIDE SEQUENCE [LARGE SCALE GENOMIC DNA]</scope>
    <source>
        <strain evidence="7">PWHHKU_190912</strain>
    </source>
</reference>
<evidence type="ECO:0000256" key="3">
    <source>
        <dbReference type="ARBA" id="ARBA00023157"/>
    </source>
</evidence>
<dbReference type="PROSITE" id="PS00022">
    <property type="entry name" value="EGF_1"/>
    <property type="match status" value="3"/>
</dbReference>
<accession>A0ABQ8T4N3</accession>
<dbReference type="Gene3D" id="2.10.25.10">
    <property type="entry name" value="Laminin"/>
    <property type="match status" value="4"/>
</dbReference>
<sequence length="538" mass="58538">IIKVTVELISDDMLHHSIIISFRDVSPSEFVLSHRKGFIRAVRNALGARVKDVVIISVQPTGLSIPGKVRSKRQASSRDLDVLFAVRKPQQPMAPSLGFYSADAIRKALTQHLEALEQSTGLIVEEIVRDKCTAKYCTFGECRDHIVLDTSVAATPIATDVTSFVSPRHQHRVVCNCNEGYAGERCEIIVNECARQPCPQFKVCIPDASVQGYSCQCPEGFAGTTCDIDISKCHDESCYIPRNPVSFTGKSYAQYRVDKSLVKKTLEDQLSLSLRIRTMQPTGNLMYAAGKVDYNVLEIVNGVVQYRFDLGSGEGMVRVSSVYVMDGKHVAHGSAPGVNDVLNLQSDDLYLGAEVRQHPTILGFEDVQRGFRGCMDDVRVARVSVPLHMSGASSVAVLRRFANVEFSCDPATALAPLGVCGSQPCLNGGTCVDIGGDSFECHCHARFSGTLCEIDTDPCASSPCLYGGRCRAENGDFMCECPPRLVGKRCEYGRYCSPNPCRHGGVCEEGNVGPICKCRGFTGELCAVDMNECEASPV</sequence>
<evidence type="ECO:0000313" key="7">
    <source>
        <dbReference type="EMBL" id="KAJ4440956.1"/>
    </source>
</evidence>
<comment type="caution">
    <text evidence="7">The sequence shown here is derived from an EMBL/GenBank/DDBJ whole genome shotgun (WGS) entry which is preliminary data.</text>
</comment>
<comment type="caution">
    <text evidence="4">Lacks conserved residue(s) required for the propagation of feature annotation.</text>
</comment>
<evidence type="ECO:0000256" key="1">
    <source>
        <dbReference type="ARBA" id="ARBA00022536"/>
    </source>
</evidence>
<dbReference type="PROSITE" id="PS50025">
    <property type="entry name" value="LAM_G_DOMAIN"/>
    <property type="match status" value="1"/>
</dbReference>
<feature type="disulfide bond" evidence="4">
    <location>
        <begin position="198"/>
        <end position="215"/>
    </location>
</feature>
<evidence type="ECO:0000259" key="5">
    <source>
        <dbReference type="PROSITE" id="PS50025"/>
    </source>
</evidence>
<keyword evidence="8" id="KW-1185">Reference proteome</keyword>
<dbReference type="Gene3D" id="2.60.120.200">
    <property type="match status" value="2"/>
</dbReference>
<dbReference type="CDD" id="cd00054">
    <property type="entry name" value="EGF_CA"/>
    <property type="match status" value="4"/>
</dbReference>
<proteinExistence type="predicted"/>
<feature type="disulfide bond" evidence="4">
    <location>
        <begin position="481"/>
        <end position="490"/>
    </location>
</feature>
<dbReference type="InterPro" id="IPR000742">
    <property type="entry name" value="EGF"/>
</dbReference>
<dbReference type="PANTHER" id="PTHR24049:SF29">
    <property type="entry name" value="EGF-LIKE DOMAIN-CONTAINING PROTEIN"/>
    <property type="match status" value="1"/>
</dbReference>
<dbReference type="InterPro" id="IPR001881">
    <property type="entry name" value="EGF-like_Ca-bd_dom"/>
</dbReference>
<organism evidence="7 8">
    <name type="scientific">Periplaneta americana</name>
    <name type="common">American cockroach</name>
    <name type="synonym">Blatta americana</name>
    <dbReference type="NCBI Taxonomy" id="6978"/>
    <lineage>
        <taxon>Eukaryota</taxon>
        <taxon>Metazoa</taxon>
        <taxon>Ecdysozoa</taxon>
        <taxon>Arthropoda</taxon>
        <taxon>Hexapoda</taxon>
        <taxon>Insecta</taxon>
        <taxon>Pterygota</taxon>
        <taxon>Neoptera</taxon>
        <taxon>Polyneoptera</taxon>
        <taxon>Dictyoptera</taxon>
        <taxon>Blattodea</taxon>
        <taxon>Blattoidea</taxon>
        <taxon>Blattidae</taxon>
        <taxon>Blattinae</taxon>
        <taxon>Periplaneta</taxon>
    </lineage>
</organism>
<dbReference type="InterPro" id="IPR013320">
    <property type="entry name" value="ConA-like_dom_sf"/>
</dbReference>
<keyword evidence="2" id="KW-0677">Repeat</keyword>
<evidence type="ECO:0000313" key="8">
    <source>
        <dbReference type="Proteomes" id="UP001148838"/>
    </source>
</evidence>
<evidence type="ECO:0000256" key="2">
    <source>
        <dbReference type="ARBA" id="ARBA00022737"/>
    </source>
</evidence>
<dbReference type="SMART" id="SM00179">
    <property type="entry name" value="EGF_CA"/>
    <property type="match status" value="3"/>
</dbReference>
<feature type="disulfide bond" evidence="4">
    <location>
        <begin position="217"/>
        <end position="226"/>
    </location>
</feature>
<dbReference type="PANTHER" id="PTHR24049">
    <property type="entry name" value="CRUMBS FAMILY MEMBER"/>
    <property type="match status" value="1"/>
</dbReference>
<dbReference type="InterPro" id="IPR051022">
    <property type="entry name" value="Notch_Cell-Fate_Det"/>
</dbReference>
<dbReference type="Pfam" id="PF00008">
    <property type="entry name" value="EGF"/>
    <property type="match status" value="2"/>
</dbReference>
<feature type="disulfide bond" evidence="4">
    <location>
        <begin position="443"/>
        <end position="452"/>
    </location>
</feature>
<evidence type="ECO:0000256" key="4">
    <source>
        <dbReference type="PROSITE-ProRule" id="PRU00076"/>
    </source>
</evidence>
<dbReference type="Pfam" id="PF02210">
    <property type="entry name" value="Laminin_G_2"/>
    <property type="match status" value="1"/>
</dbReference>
<dbReference type="PROSITE" id="PS01186">
    <property type="entry name" value="EGF_2"/>
    <property type="match status" value="1"/>
</dbReference>
<gene>
    <name evidence="7" type="ORF">ANN_10805</name>
</gene>
<feature type="non-terminal residue" evidence="7">
    <location>
        <position position="1"/>
    </location>
</feature>